<evidence type="ECO:0000256" key="1">
    <source>
        <dbReference type="SAM" id="Phobius"/>
    </source>
</evidence>
<proteinExistence type="predicted"/>
<keyword evidence="1" id="KW-1133">Transmembrane helix</keyword>
<evidence type="ECO:0000313" key="2">
    <source>
        <dbReference type="EMBL" id="TWT81577.1"/>
    </source>
</evidence>
<dbReference type="Pfam" id="PF06897">
    <property type="entry name" value="DUF1269"/>
    <property type="match status" value="1"/>
</dbReference>
<reference evidence="2 3" key="1">
    <citation type="submission" date="2019-02" db="EMBL/GenBank/DDBJ databases">
        <title>Deep-cultivation of Planctomycetes and their phenomic and genomic characterization uncovers novel biology.</title>
        <authorList>
            <person name="Wiegand S."/>
            <person name="Jogler M."/>
            <person name="Boedeker C."/>
            <person name="Pinto D."/>
            <person name="Vollmers J."/>
            <person name="Rivas-Marin E."/>
            <person name="Kohn T."/>
            <person name="Peeters S.H."/>
            <person name="Heuer A."/>
            <person name="Rast P."/>
            <person name="Oberbeckmann S."/>
            <person name="Bunk B."/>
            <person name="Jeske O."/>
            <person name="Meyerdierks A."/>
            <person name="Storesund J.E."/>
            <person name="Kallscheuer N."/>
            <person name="Luecker S."/>
            <person name="Lage O.M."/>
            <person name="Pohl T."/>
            <person name="Merkel B.J."/>
            <person name="Hornburger P."/>
            <person name="Mueller R.-W."/>
            <person name="Bruemmer F."/>
            <person name="Labrenz M."/>
            <person name="Spormann A.M."/>
            <person name="Op Den Camp H."/>
            <person name="Overmann J."/>
            <person name="Amann R."/>
            <person name="Jetten M.S.M."/>
            <person name="Mascher T."/>
            <person name="Medema M.H."/>
            <person name="Devos D.P."/>
            <person name="Kaster A.-K."/>
            <person name="Ovreas L."/>
            <person name="Rohde M."/>
            <person name="Galperin M.Y."/>
            <person name="Jogler C."/>
        </authorList>
    </citation>
    <scope>NUCLEOTIDE SEQUENCE [LARGE SCALE GENOMIC DNA]</scope>
    <source>
        <strain evidence="2 3">CA13</strain>
    </source>
</reference>
<evidence type="ECO:0008006" key="4">
    <source>
        <dbReference type="Google" id="ProtNLM"/>
    </source>
</evidence>
<dbReference type="EMBL" id="SJPJ01000001">
    <property type="protein sequence ID" value="TWT81577.1"/>
    <property type="molecule type" value="Genomic_DNA"/>
</dbReference>
<keyword evidence="1" id="KW-0472">Membrane</keyword>
<feature type="transmembrane region" description="Helical" evidence="1">
    <location>
        <begin position="58"/>
        <end position="77"/>
    </location>
</feature>
<dbReference type="InterPro" id="IPR009200">
    <property type="entry name" value="DUF1269_membrane"/>
</dbReference>
<feature type="transmembrane region" description="Helical" evidence="1">
    <location>
        <begin position="31"/>
        <end position="52"/>
    </location>
</feature>
<dbReference type="RefSeq" id="WP_146397567.1">
    <property type="nucleotide sequence ID" value="NZ_SJPJ01000001.1"/>
</dbReference>
<dbReference type="Proteomes" id="UP000315010">
    <property type="component" value="Unassembled WGS sequence"/>
</dbReference>
<keyword evidence="1" id="KW-0812">Transmembrane</keyword>
<organism evidence="2 3">
    <name type="scientific">Novipirellula herctigrandis</name>
    <dbReference type="NCBI Taxonomy" id="2527986"/>
    <lineage>
        <taxon>Bacteria</taxon>
        <taxon>Pseudomonadati</taxon>
        <taxon>Planctomycetota</taxon>
        <taxon>Planctomycetia</taxon>
        <taxon>Pirellulales</taxon>
        <taxon>Pirellulaceae</taxon>
        <taxon>Novipirellula</taxon>
    </lineage>
</organism>
<evidence type="ECO:0000313" key="3">
    <source>
        <dbReference type="Proteomes" id="UP000315010"/>
    </source>
</evidence>
<dbReference type="AlphaFoldDB" id="A0A5C5Z3P4"/>
<accession>A0A5C5Z3P4</accession>
<name>A0A5C5Z3P4_9BACT</name>
<dbReference type="OrthoDB" id="3295122at2"/>
<sequence length="140" mass="14498">MDTFDAAVIRKNEKGKVKIVHKHEQPTRDGAWLSAGWGLTTGLVAALFPATAIGTGRLAVTTGAGAAIGALAGHAVAGMSRNDRKDLGEGLDMGEAGLIVIAATDVGARIESTLNAAEKIIKKQIKADQKAIGKEIKEEI</sequence>
<protein>
    <recommendedName>
        <fullName evidence="4">DUF1269 domain-containing protein</fullName>
    </recommendedName>
</protein>
<gene>
    <name evidence="2" type="ORF">CA13_30300</name>
</gene>
<comment type="caution">
    <text evidence="2">The sequence shown here is derived from an EMBL/GenBank/DDBJ whole genome shotgun (WGS) entry which is preliminary data.</text>
</comment>
<keyword evidence="3" id="KW-1185">Reference proteome</keyword>